<dbReference type="Pfam" id="PF13765">
    <property type="entry name" value="PRY"/>
    <property type="match status" value="1"/>
</dbReference>
<dbReference type="InterPro" id="IPR001870">
    <property type="entry name" value="B30.2/SPRY"/>
</dbReference>
<dbReference type="GeneID" id="115810390"/>
<dbReference type="GO" id="GO:0005737">
    <property type="term" value="C:cytoplasm"/>
    <property type="evidence" value="ECO:0007669"/>
    <property type="project" value="UniProtKB-ARBA"/>
</dbReference>
<dbReference type="PROSITE" id="PS50188">
    <property type="entry name" value="B302_SPRY"/>
    <property type="match status" value="1"/>
</dbReference>
<dbReference type="InParanoid" id="A0A6J2V8M8"/>
<reference evidence="6" key="1">
    <citation type="submission" date="2025-08" db="UniProtKB">
        <authorList>
            <consortium name="RefSeq"/>
        </authorList>
    </citation>
    <scope>IDENTIFICATION</scope>
</reference>
<evidence type="ECO:0000313" key="6">
    <source>
        <dbReference type="RefSeq" id="XP_030628182.1"/>
    </source>
</evidence>
<dbReference type="PRINTS" id="PR01407">
    <property type="entry name" value="BUTYPHLNCDUF"/>
</dbReference>
<dbReference type="GO" id="GO:0008270">
    <property type="term" value="F:zinc ion binding"/>
    <property type="evidence" value="ECO:0007669"/>
    <property type="project" value="UniProtKB-KW"/>
</dbReference>
<keyword evidence="3" id="KW-0862">Zinc</keyword>
<dbReference type="Gene3D" id="2.60.120.920">
    <property type="match status" value="1"/>
</dbReference>
<dbReference type="InterPro" id="IPR003877">
    <property type="entry name" value="SPRY_dom"/>
</dbReference>
<evidence type="ECO:0000256" key="1">
    <source>
        <dbReference type="ARBA" id="ARBA00022723"/>
    </source>
</evidence>
<dbReference type="PANTHER" id="PTHR25465">
    <property type="entry name" value="B-BOX DOMAIN CONTAINING"/>
    <property type="match status" value="1"/>
</dbReference>
<dbReference type="InterPro" id="IPR051051">
    <property type="entry name" value="E3_ubiq-ligase_TRIM/RNF"/>
</dbReference>
<dbReference type="SMART" id="SM00589">
    <property type="entry name" value="PRY"/>
    <property type="match status" value="1"/>
</dbReference>
<protein>
    <submittedName>
        <fullName evidence="6">E3 ubiquitin-protein ligase TRIM39</fullName>
    </submittedName>
</protein>
<dbReference type="RefSeq" id="XP_030628182.1">
    <property type="nucleotide sequence ID" value="XM_030772322.1"/>
</dbReference>
<dbReference type="InterPro" id="IPR013320">
    <property type="entry name" value="ConA-like_dom_sf"/>
</dbReference>
<evidence type="ECO:0000259" key="4">
    <source>
        <dbReference type="PROSITE" id="PS50188"/>
    </source>
</evidence>
<sequence>MKPQHQETLKKLQDCLCRQREAVKYRLRKLSARQTEITKKSTILRDGIQKKYDEMKKVLEEDCRSTLSLLKAEEKAAIQAVDDLIEKNCLMLKDIEHQLSELTEENIIRGKDMVRVFFLLEGRVQDLLENTDPGRVKLDEPKADQILSLTHNLLLFIRSQIPVTKRLLKSYSTDVTLDPDTAHPNLIISPAGDTATYTSIWQEVPEYEGRFDTTINVISKQCWDSGYHYWEVDVTGKTYWEIGLTYPTIPRKGRKEDCWLGRGPESWCVEFFNGDYTAWHRGVDHPLPITQSFTRIGIFCSFSVGLVSFLGMDNMTPLFSFCSGTFTDSLYLALCPGHDLQGANSKPIKIYSAIRNISQS</sequence>
<dbReference type="SMART" id="SM00449">
    <property type="entry name" value="SPRY"/>
    <property type="match status" value="1"/>
</dbReference>
<keyword evidence="1" id="KW-0479">Metal-binding</keyword>
<dbReference type="SUPFAM" id="SSF49899">
    <property type="entry name" value="Concanavalin A-like lectins/glucanases"/>
    <property type="match status" value="1"/>
</dbReference>
<dbReference type="AlphaFoldDB" id="A0A6J2V8M8"/>
<keyword evidence="5" id="KW-1185">Reference proteome</keyword>
<dbReference type="InterPro" id="IPR006574">
    <property type="entry name" value="PRY"/>
</dbReference>
<dbReference type="InterPro" id="IPR043136">
    <property type="entry name" value="B30.2/SPRY_sf"/>
</dbReference>
<dbReference type="OrthoDB" id="8883737at2759"/>
<evidence type="ECO:0000256" key="2">
    <source>
        <dbReference type="ARBA" id="ARBA00022771"/>
    </source>
</evidence>
<keyword evidence="2" id="KW-0863">Zinc-finger</keyword>
<evidence type="ECO:0000313" key="5">
    <source>
        <dbReference type="Proteomes" id="UP000504632"/>
    </source>
</evidence>
<feature type="domain" description="B30.2/SPRY" evidence="4">
    <location>
        <begin position="155"/>
        <end position="357"/>
    </location>
</feature>
<dbReference type="Proteomes" id="UP000504632">
    <property type="component" value="Chromosome 4"/>
</dbReference>
<dbReference type="PANTHER" id="PTHR25465:SF77">
    <property type="entry name" value="E3 UBIQUITIN_ISG15 LIGASE TRIM25"/>
    <property type="match status" value="1"/>
</dbReference>
<organism evidence="5 6">
    <name type="scientific">Chanos chanos</name>
    <name type="common">Milkfish</name>
    <name type="synonym">Mugil chanos</name>
    <dbReference type="NCBI Taxonomy" id="29144"/>
    <lineage>
        <taxon>Eukaryota</taxon>
        <taxon>Metazoa</taxon>
        <taxon>Chordata</taxon>
        <taxon>Craniata</taxon>
        <taxon>Vertebrata</taxon>
        <taxon>Euteleostomi</taxon>
        <taxon>Actinopterygii</taxon>
        <taxon>Neopterygii</taxon>
        <taxon>Teleostei</taxon>
        <taxon>Ostariophysi</taxon>
        <taxon>Gonorynchiformes</taxon>
        <taxon>Chanidae</taxon>
        <taxon>Chanos</taxon>
    </lineage>
</organism>
<proteinExistence type="predicted"/>
<gene>
    <name evidence="6" type="primary">LOC115810390</name>
</gene>
<dbReference type="Pfam" id="PF00622">
    <property type="entry name" value="SPRY"/>
    <property type="match status" value="1"/>
</dbReference>
<evidence type="ECO:0000256" key="3">
    <source>
        <dbReference type="ARBA" id="ARBA00022833"/>
    </source>
</evidence>
<accession>A0A6J2V8M8</accession>
<name>A0A6J2V8M8_CHACN</name>
<dbReference type="InterPro" id="IPR003879">
    <property type="entry name" value="Butyrophylin_SPRY"/>
</dbReference>